<keyword evidence="3" id="KW-1185">Reference proteome</keyword>
<comment type="caution">
    <text evidence="2">The sequence shown here is derived from an EMBL/GenBank/DDBJ whole genome shotgun (WGS) entry which is preliminary data.</text>
</comment>
<organism evidence="2 3">
    <name type="scientific">Eumeta variegata</name>
    <name type="common">Bagworm moth</name>
    <name type="synonym">Eumeta japonica</name>
    <dbReference type="NCBI Taxonomy" id="151549"/>
    <lineage>
        <taxon>Eukaryota</taxon>
        <taxon>Metazoa</taxon>
        <taxon>Ecdysozoa</taxon>
        <taxon>Arthropoda</taxon>
        <taxon>Hexapoda</taxon>
        <taxon>Insecta</taxon>
        <taxon>Pterygota</taxon>
        <taxon>Neoptera</taxon>
        <taxon>Endopterygota</taxon>
        <taxon>Lepidoptera</taxon>
        <taxon>Glossata</taxon>
        <taxon>Ditrysia</taxon>
        <taxon>Tineoidea</taxon>
        <taxon>Psychidae</taxon>
        <taxon>Oiketicinae</taxon>
        <taxon>Eumeta</taxon>
    </lineage>
</organism>
<accession>A0A4C1SV23</accession>
<name>A0A4C1SV23_EUMVA</name>
<keyword evidence="1" id="KW-0732">Signal</keyword>
<evidence type="ECO:0000313" key="2">
    <source>
        <dbReference type="EMBL" id="GBP04891.1"/>
    </source>
</evidence>
<feature type="chain" id="PRO_5020041656" evidence="1">
    <location>
        <begin position="29"/>
        <end position="180"/>
    </location>
</feature>
<gene>
    <name evidence="2" type="ORF">EVAR_3781_1</name>
</gene>
<dbReference type="EMBL" id="BGZK01000015">
    <property type="protein sequence ID" value="GBP04891.1"/>
    <property type="molecule type" value="Genomic_DNA"/>
</dbReference>
<feature type="signal peptide" evidence="1">
    <location>
        <begin position="1"/>
        <end position="28"/>
    </location>
</feature>
<reference evidence="2 3" key="1">
    <citation type="journal article" date="2019" name="Commun. Biol.">
        <title>The bagworm genome reveals a unique fibroin gene that provides high tensile strength.</title>
        <authorList>
            <person name="Kono N."/>
            <person name="Nakamura H."/>
            <person name="Ohtoshi R."/>
            <person name="Tomita M."/>
            <person name="Numata K."/>
            <person name="Arakawa K."/>
        </authorList>
    </citation>
    <scope>NUCLEOTIDE SEQUENCE [LARGE SCALE GENOMIC DNA]</scope>
</reference>
<sequence length="180" mass="20349">MAIFALLSFVLFSLAATALLMNPPVASSSPSEWYTQLTVWRVIVTTVCNLCFTPIRMMTVPSDVGLCAPWIIRTRVPSPFPKPWVIRDSFSIPVYMLGAERFLSNCYHQVWSNVLHFKEVQPVDEGELTSPIRRTSFARASRVAITMAPKWLMRASPTISRSQLFGPRKLFTKTDVIVQP</sequence>
<evidence type="ECO:0000313" key="3">
    <source>
        <dbReference type="Proteomes" id="UP000299102"/>
    </source>
</evidence>
<proteinExistence type="predicted"/>
<evidence type="ECO:0000256" key="1">
    <source>
        <dbReference type="SAM" id="SignalP"/>
    </source>
</evidence>
<dbReference type="Proteomes" id="UP000299102">
    <property type="component" value="Unassembled WGS sequence"/>
</dbReference>
<dbReference type="AlphaFoldDB" id="A0A4C1SV23"/>
<protein>
    <submittedName>
        <fullName evidence="2">Uncharacterized protein</fullName>
    </submittedName>
</protein>